<dbReference type="InterPro" id="IPR016181">
    <property type="entry name" value="Acyl_CoA_acyltransferase"/>
</dbReference>
<dbReference type="Proteomes" id="UP000472372">
    <property type="component" value="Chromosome 5"/>
</dbReference>
<accession>A0A6S6W7J2</accession>
<dbReference type="EMBL" id="HG992981">
    <property type="protein sequence ID" value="CAE7174845.1"/>
    <property type="molecule type" value="Genomic_DNA"/>
</dbReference>
<proteinExistence type="predicted"/>
<dbReference type="PANTHER" id="PTHR42791">
    <property type="entry name" value="GNAT FAMILY ACETYLTRANSFERASE"/>
    <property type="match status" value="1"/>
</dbReference>
<protein>
    <submittedName>
        <fullName evidence="1">GNAT family acetyltransferase</fullName>
    </submittedName>
</protein>
<dbReference type="GO" id="GO:0016747">
    <property type="term" value="F:acyltransferase activity, transferring groups other than amino-acyl groups"/>
    <property type="evidence" value="ECO:0007669"/>
    <property type="project" value="InterPro"/>
</dbReference>
<dbReference type="PANTHER" id="PTHR42791:SF5">
    <property type="entry name" value="HYPOTHETICAL ACETYLTRANSFERASE (EUROFUNG)"/>
    <property type="match status" value="1"/>
</dbReference>
<organism evidence="1 2">
    <name type="scientific">Pyrenophora teres f. teres</name>
    <dbReference type="NCBI Taxonomy" id="97479"/>
    <lineage>
        <taxon>Eukaryota</taxon>
        <taxon>Fungi</taxon>
        <taxon>Dikarya</taxon>
        <taxon>Ascomycota</taxon>
        <taxon>Pezizomycotina</taxon>
        <taxon>Dothideomycetes</taxon>
        <taxon>Pleosporomycetidae</taxon>
        <taxon>Pleosporales</taxon>
        <taxon>Pleosporineae</taxon>
        <taxon>Pleosporaceae</taxon>
        <taxon>Pyrenophora</taxon>
    </lineage>
</organism>
<dbReference type="SUPFAM" id="SSF55729">
    <property type="entry name" value="Acyl-CoA N-acyltransferases (Nat)"/>
    <property type="match status" value="1"/>
</dbReference>
<sequence>MEAFDACDDRLVCQLHSHTSQLPGDENNAQLSRPELGPWMNCGEISLGLWLHRREAIFPLHTIQEGRKPFQVIIVIQVPPGGWNMRGYRRRCARARSAAMGQRYVVREAKTRQELDDIMTVIWAANYTPYEPFLQLYFPVLGYTTAHREAAIAESRERFWRQHQEDTFSHWFYAFDTVTSRAVGCAQWVVSTSNPFASGTPNLTAPWWPEGECRRFCESILNQVYRPRASWMTRPHCALNWMAVDPGHRLRGIGCLLMDVGVARADELDLECWLEASEMGKPLYEKFGYQSLLKVAFDNQKPNASDEWRRCAHEMTPPPIFTMWRPRKSLHAGGQGELRMPWALGTER</sequence>
<dbReference type="Gene3D" id="3.40.630.30">
    <property type="match status" value="1"/>
</dbReference>
<reference evidence="1" key="1">
    <citation type="submission" date="2021-02" db="EMBL/GenBank/DDBJ databases">
        <authorList>
            <person name="Syme A R."/>
            <person name="Syme A R."/>
            <person name="Moolhuijzen P."/>
        </authorList>
    </citation>
    <scope>NUCLEOTIDE SEQUENCE</scope>
    <source>
        <strain evidence="1">W1-1</strain>
    </source>
</reference>
<name>A0A6S6W7J2_9PLEO</name>
<dbReference type="Pfam" id="PF13508">
    <property type="entry name" value="Acetyltransf_7"/>
    <property type="match status" value="1"/>
</dbReference>
<dbReference type="InterPro" id="IPR052523">
    <property type="entry name" value="Trichothecene_AcTrans"/>
</dbReference>
<evidence type="ECO:0000313" key="2">
    <source>
        <dbReference type="Proteomes" id="UP000472372"/>
    </source>
</evidence>
<dbReference type="InterPro" id="IPR000182">
    <property type="entry name" value="GNAT_dom"/>
</dbReference>
<dbReference type="PROSITE" id="PS51186">
    <property type="entry name" value="GNAT"/>
    <property type="match status" value="1"/>
</dbReference>
<evidence type="ECO:0000313" key="1">
    <source>
        <dbReference type="EMBL" id="CAE7174845.1"/>
    </source>
</evidence>
<gene>
    <name evidence="1" type="ORF">PTTW11_05698</name>
</gene>
<dbReference type="AlphaFoldDB" id="A0A6S6W7J2"/>